<gene>
    <name evidence="2" type="ORF">SAMN04488516_10919</name>
</gene>
<feature type="compositionally biased region" description="Low complexity" evidence="1">
    <location>
        <begin position="228"/>
        <end position="242"/>
    </location>
</feature>
<protein>
    <recommendedName>
        <fullName evidence="4">Lipoprotein</fullName>
    </recommendedName>
</protein>
<evidence type="ECO:0000256" key="1">
    <source>
        <dbReference type="SAM" id="MobiDB-lite"/>
    </source>
</evidence>
<name>A0A1H0ERN0_9BACT</name>
<dbReference type="RefSeq" id="WP_143338925.1">
    <property type="nucleotide sequence ID" value="NZ_FNIN01000009.1"/>
</dbReference>
<evidence type="ECO:0000313" key="3">
    <source>
        <dbReference type="Proteomes" id="UP000199602"/>
    </source>
</evidence>
<feature type="region of interest" description="Disordered" evidence="1">
    <location>
        <begin position="222"/>
        <end position="242"/>
    </location>
</feature>
<organism evidence="2 3">
    <name type="scientific">Desulfonauticus submarinus</name>
    <dbReference type="NCBI Taxonomy" id="206665"/>
    <lineage>
        <taxon>Bacteria</taxon>
        <taxon>Pseudomonadati</taxon>
        <taxon>Thermodesulfobacteriota</taxon>
        <taxon>Desulfovibrionia</taxon>
        <taxon>Desulfovibrionales</taxon>
        <taxon>Desulfonauticaceae</taxon>
        <taxon>Desulfonauticus</taxon>
    </lineage>
</organism>
<keyword evidence="3" id="KW-1185">Reference proteome</keyword>
<sequence length="242" mass="27766">MKKIFLTLLSIVLINGCTYKSKHIVDNNPIWMSYPYIYGPPIVQKSCAPLYFYPRKTKKNSSTTAIFFPFYCGQQPRDFQLETRMGQIFFRIWQGEKIFPKSFFINQHLHSKEEALNIASKQNAFAVIGEITYVLDGGSLGESVLSLHLEIYSPKGELLWSLSHAGRIDNPPLIDWYIIKKQILMPEDGLGYLISSLALDLARPIYAWARGKDYKKFIYPKKNKKQKPSSSNLQSSLLKKAS</sequence>
<dbReference type="OrthoDB" id="5422390at2"/>
<accession>A0A1H0ERN0</accession>
<evidence type="ECO:0000313" key="2">
    <source>
        <dbReference type="EMBL" id="SDN85021.1"/>
    </source>
</evidence>
<dbReference type="Proteomes" id="UP000199602">
    <property type="component" value="Unassembled WGS sequence"/>
</dbReference>
<reference evidence="2 3" key="1">
    <citation type="submission" date="2016-10" db="EMBL/GenBank/DDBJ databases">
        <authorList>
            <person name="de Groot N.N."/>
        </authorList>
    </citation>
    <scope>NUCLEOTIDE SEQUENCE [LARGE SCALE GENOMIC DNA]</scope>
    <source>
        <strain evidence="2 3">DSM 15269</strain>
    </source>
</reference>
<evidence type="ECO:0008006" key="4">
    <source>
        <dbReference type="Google" id="ProtNLM"/>
    </source>
</evidence>
<proteinExistence type="predicted"/>
<dbReference type="STRING" id="206665.SAMN04488516_10919"/>
<dbReference type="AlphaFoldDB" id="A0A1H0ERN0"/>
<dbReference type="EMBL" id="FNIN01000009">
    <property type="protein sequence ID" value="SDN85021.1"/>
    <property type="molecule type" value="Genomic_DNA"/>
</dbReference>